<dbReference type="RefSeq" id="WP_106530492.1">
    <property type="nucleotide sequence ID" value="NZ_PYAW01000006.1"/>
</dbReference>
<dbReference type="Gene3D" id="3.40.50.150">
    <property type="entry name" value="Vaccinia Virus protein VP39"/>
    <property type="match status" value="1"/>
</dbReference>
<protein>
    <submittedName>
        <fullName evidence="2">Methyltransferase family protein</fullName>
    </submittedName>
</protein>
<dbReference type="Proteomes" id="UP000240971">
    <property type="component" value="Unassembled WGS sequence"/>
</dbReference>
<name>A0A2P8HDB0_CHINA</name>
<dbReference type="GO" id="GO:0032259">
    <property type="term" value="P:methylation"/>
    <property type="evidence" value="ECO:0007669"/>
    <property type="project" value="UniProtKB-KW"/>
</dbReference>
<evidence type="ECO:0000259" key="1">
    <source>
        <dbReference type="Pfam" id="PF08242"/>
    </source>
</evidence>
<keyword evidence="3" id="KW-1185">Reference proteome</keyword>
<dbReference type="PANTHER" id="PTHR43861">
    <property type="entry name" value="TRANS-ACONITATE 2-METHYLTRANSFERASE-RELATED"/>
    <property type="match status" value="1"/>
</dbReference>
<proteinExistence type="predicted"/>
<keyword evidence="2" id="KW-0489">Methyltransferase</keyword>
<evidence type="ECO:0000313" key="3">
    <source>
        <dbReference type="Proteomes" id="UP000240971"/>
    </source>
</evidence>
<sequence length="174" mass="19427">MNLNDAIALIEHSSLTRPQETVWADLGCGSGLFTFALANLLQPGSTIYALDKNNIVLSEQSNPHHITIHQQQTDFEKSEIDFVNLDGVLMANSLHYVANKKQLINKLSSCIKDNGIFLIVEYETTKANPWVPYPIKFDLLRELFQSAGFASVIKLGEKPSVYGAEKMYAALIKR</sequence>
<dbReference type="Pfam" id="PF08242">
    <property type="entry name" value="Methyltransf_12"/>
    <property type="match status" value="1"/>
</dbReference>
<dbReference type="InterPro" id="IPR013217">
    <property type="entry name" value="Methyltransf_12"/>
</dbReference>
<dbReference type="SUPFAM" id="SSF53335">
    <property type="entry name" value="S-adenosyl-L-methionine-dependent methyltransferases"/>
    <property type="match status" value="1"/>
</dbReference>
<feature type="domain" description="Methyltransferase type 12" evidence="1">
    <location>
        <begin position="25"/>
        <end position="117"/>
    </location>
</feature>
<dbReference type="InterPro" id="IPR029063">
    <property type="entry name" value="SAM-dependent_MTases_sf"/>
</dbReference>
<evidence type="ECO:0000313" key="2">
    <source>
        <dbReference type="EMBL" id="PSL44198.1"/>
    </source>
</evidence>
<dbReference type="GO" id="GO:0008168">
    <property type="term" value="F:methyltransferase activity"/>
    <property type="evidence" value="ECO:0007669"/>
    <property type="project" value="UniProtKB-KW"/>
</dbReference>
<organism evidence="2 3">
    <name type="scientific">Chitinophaga niastensis</name>
    <dbReference type="NCBI Taxonomy" id="536980"/>
    <lineage>
        <taxon>Bacteria</taxon>
        <taxon>Pseudomonadati</taxon>
        <taxon>Bacteroidota</taxon>
        <taxon>Chitinophagia</taxon>
        <taxon>Chitinophagales</taxon>
        <taxon>Chitinophagaceae</taxon>
        <taxon>Chitinophaga</taxon>
    </lineage>
</organism>
<dbReference type="AlphaFoldDB" id="A0A2P8HDB0"/>
<dbReference type="PANTHER" id="PTHR43861:SF1">
    <property type="entry name" value="TRANS-ACONITATE 2-METHYLTRANSFERASE"/>
    <property type="match status" value="1"/>
</dbReference>
<accession>A0A2P8HDB0</accession>
<keyword evidence="2" id="KW-0808">Transferase</keyword>
<dbReference type="CDD" id="cd02440">
    <property type="entry name" value="AdoMet_MTases"/>
    <property type="match status" value="1"/>
</dbReference>
<comment type="caution">
    <text evidence="2">The sequence shown here is derived from an EMBL/GenBank/DDBJ whole genome shotgun (WGS) entry which is preliminary data.</text>
</comment>
<reference evidence="2 3" key="1">
    <citation type="submission" date="2018-03" db="EMBL/GenBank/DDBJ databases">
        <title>Genomic Encyclopedia of Archaeal and Bacterial Type Strains, Phase II (KMG-II): from individual species to whole genera.</title>
        <authorList>
            <person name="Goeker M."/>
        </authorList>
    </citation>
    <scope>NUCLEOTIDE SEQUENCE [LARGE SCALE GENOMIC DNA]</scope>
    <source>
        <strain evidence="2 3">DSM 24859</strain>
    </source>
</reference>
<dbReference type="EMBL" id="PYAW01000006">
    <property type="protein sequence ID" value="PSL44198.1"/>
    <property type="molecule type" value="Genomic_DNA"/>
</dbReference>
<dbReference type="OrthoDB" id="9784101at2"/>
<gene>
    <name evidence="2" type="ORF">CLV51_10663</name>
</gene>